<keyword evidence="3" id="KW-1185">Reference proteome</keyword>
<proteinExistence type="predicted"/>
<name>A0AAX6IJK6_IRIPA</name>
<organism evidence="2 3">
    <name type="scientific">Iris pallida</name>
    <name type="common">Sweet iris</name>
    <dbReference type="NCBI Taxonomy" id="29817"/>
    <lineage>
        <taxon>Eukaryota</taxon>
        <taxon>Viridiplantae</taxon>
        <taxon>Streptophyta</taxon>
        <taxon>Embryophyta</taxon>
        <taxon>Tracheophyta</taxon>
        <taxon>Spermatophyta</taxon>
        <taxon>Magnoliopsida</taxon>
        <taxon>Liliopsida</taxon>
        <taxon>Asparagales</taxon>
        <taxon>Iridaceae</taxon>
        <taxon>Iridoideae</taxon>
        <taxon>Irideae</taxon>
        <taxon>Iris</taxon>
    </lineage>
</organism>
<dbReference type="AlphaFoldDB" id="A0AAX6IJK6"/>
<dbReference type="Proteomes" id="UP001140949">
    <property type="component" value="Unassembled WGS sequence"/>
</dbReference>
<reference evidence="2" key="1">
    <citation type="journal article" date="2023" name="GigaByte">
        <title>Genome assembly of the bearded iris, Iris pallida Lam.</title>
        <authorList>
            <person name="Bruccoleri R.E."/>
            <person name="Oakeley E.J."/>
            <person name="Faust A.M.E."/>
            <person name="Altorfer M."/>
            <person name="Dessus-Babus S."/>
            <person name="Burckhardt D."/>
            <person name="Oertli M."/>
            <person name="Naumann U."/>
            <person name="Petersen F."/>
            <person name="Wong J."/>
        </authorList>
    </citation>
    <scope>NUCLEOTIDE SEQUENCE</scope>
    <source>
        <strain evidence="2">GSM-AAB239-AS_SAM_17_03QT</strain>
    </source>
</reference>
<reference evidence="2" key="2">
    <citation type="submission" date="2023-04" db="EMBL/GenBank/DDBJ databases">
        <authorList>
            <person name="Bruccoleri R.E."/>
            <person name="Oakeley E.J."/>
            <person name="Faust A.-M."/>
            <person name="Dessus-Babus S."/>
            <person name="Altorfer M."/>
            <person name="Burckhardt D."/>
            <person name="Oertli M."/>
            <person name="Naumann U."/>
            <person name="Petersen F."/>
            <person name="Wong J."/>
        </authorList>
    </citation>
    <scope>NUCLEOTIDE SEQUENCE</scope>
    <source>
        <strain evidence="2">GSM-AAB239-AS_SAM_17_03QT</strain>
        <tissue evidence="2">Leaf</tissue>
    </source>
</reference>
<dbReference type="EMBL" id="JANAVB010001800">
    <property type="protein sequence ID" value="KAJ6852555.1"/>
    <property type="molecule type" value="Genomic_DNA"/>
</dbReference>
<gene>
    <name evidence="2" type="ORF">M6B38_256280</name>
</gene>
<comment type="caution">
    <text evidence="2">The sequence shown here is derived from an EMBL/GenBank/DDBJ whole genome shotgun (WGS) entry which is preliminary data.</text>
</comment>
<feature type="compositionally biased region" description="Basic and acidic residues" evidence="1">
    <location>
        <begin position="1"/>
        <end position="13"/>
    </location>
</feature>
<sequence>MEKKSSSNRRQELGFHGAPSSFSSSSSNWRRSHPTNNHREKEEEERPDPIAMVGTCPDMCPDIQNLVTQLYCVPYLGWSTSLFPAFSCKGAGHT</sequence>
<accession>A0AAX6IJK6</accession>
<evidence type="ECO:0000313" key="3">
    <source>
        <dbReference type="Proteomes" id="UP001140949"/>
    </source>
</evidence>
<feature type="region of interest" description="Disordered" evidence="1">
    <location>
        <begin position="1"/>
        <end position="50"/>
    </location>
</feature>
<evidence type="ECO:0000313" key="2">
    <source>
        <dbReference type="EMBL" id="KAJ6852555.1"/>
    </source>
</evidence>
<protein>
    <submittedName>
        <fullName evidence="2">SAC3 family protein C isoform X1</fullName>
    </submittedName>
</protein>
<evidence type="ECO:0000256" key="1">
    <source>
        <dbReference type="SAM" id="MobiDB-lite"/>
    </source>
</evidence>